<comment type="caution">
    <text evidence="2">The sequence shown here is derived from an EMBL/GenBank/DDBJ whole genome shotgun (WGS) entry which is preliminary data.</text>
</comment>
<name>A0A2D0NAK6_FLAN2</name>
<dbReference type="InterPro" id="IPR036388">
    <property type="entry name" value="WH-like_DNA-bd_sf"/>
</dbReference>
<proteinExistence type="predicted"/>
<gene>
    <name evidence="2" type="ORF">CRP01_15585</name>
</gene>
<evidence type="ECO:0000259" key="1">
    <source>
        <dbReference type="Pfam" id="PF03551"/>
    </source>
</evidence>
<dbReference type="InterPro" id="IPR005149">
    <property type="entry name" value="Tscrpt_reg_PadR_N"/>
</dbReference>
<dbReference type="AlphaFoldDB" id="A0A2D0NAK6"/>
<reference evidence="2 3" key="1">
    <citation type="submission" date="2017-10" db="EMBL/GenBank/DDBJ databases">
        <title>The draft genome sequence of Lewinella nigricans NBRC 102662.</title>
        <authorList>
            <person name="Wang K."/>
        </authorList>
    </citation>
    <scope>NUCLEOTIDE SEQUENCE [LARGE SCALE GENOMIC DNA]</scope>
    <source>
        <strain evidence="2 3">NBRC 102662</strain>
    </source>
</reference>
<dbReference type="PANTHER" id="PTHR33169">
    <property type="entry name" value="PADR-FAMILY TRANSCRIPTIONAL REGULATOR"/>
    <property type="match status" value="1"/>
</dbReference>
<evidence type="ECO:0000313" key="2">
    <source>
        <dbReference type="EMBL" id="PHN05418.1"/>
    </source>
</evidence>
<dbReference type="InterPro" id="IPR036390">
    <property type="entry name" value="WH_DNA-bd_sf"/>
</dbReference>
<dbReference type="OrthoDB" id="9808017at2"/>
<dbReference type="SUPFAM" id="SSF46785">
    <property type="entry name" value="Winged helix' DNA-binding domain"/>
    <property type="match status" value="1"/>
</dbReference>
<dbReference type="Gene3D" id="1.10.10.10">
    <property type="entry name" value="Winged helix-like DNA-binding domain superfamily/Winged helix DNA-binding domain"/>
    <property type="match status" value="1"/>
</dbReference>
<sequence length="112" mass="12871">MANNKLYKGSLSTIILRLLEENERMYGYEICQKVKELTDGELIVTEGALYPALHKLEGDGFLRVEYQEVDGRTRKYYLLTESGLKETAHKMDELQAFVQQMQQLLDLKPGIG</sequence>
<dbReference type="RefSeq" id="WP_099150995.1">
    <property type="nucleotide sequence ID" value="NZ_PDUD01000021.1"/>
</dbReference>
<dbReference type="Pfam" id="PF03551">
    <property type="entry name" value="PadR"/>
    <property type="match status" value="1"/>
</dbReference>
<dbReference type="PANTHER" id="PTHR33169:SF14">
    <property type="entry name" value="TRANSCRIPTIONAL REGULATOR RV3488"/>
    <property type="match status" value="1"/>
</dbReference>
<dbReference type="InterPro" id="IPR052509">
    <property type="entry name" value="Metal_resp_DNA-bind_regulator"/>
</dbReference>
<feature type="domain" description="Transcription regulator PadR N-terminal" evidence="1">
    <location>
        <begin position="15"/>
        <end position="87"/>
    </location>
</feature>
<protein>
    <submittedName>
        <fullName evidence="2">PadR family transcriptional regulator</fullName>
    </submittedName>
</protein>
<evidence type="ECO:0000313" key="3">
    <source>
        <dbReference type="Proteomes" id="UP000223913"/>
    </source>
</evidence>
<accession>A0A2D0NAK6</accession>
<dbReference type="EMBL" id="PDUD01000021">
    <property type="protein sequence ID" value="PHN05418.1"/>
    <property type="molecule type" value="Genomic_DNA"/>
</dbReference>
<keyword evidence="3" id="KW-1185">Reference proteome</keyword>
<dbReference type="Proteomes" id="UP000223913">
    <property type="component" value="Unassembled WGS sequence"/>
</dbReference>
<organism evidence="2 3">
    <name type="scientific">Flavilitoribacter nigricans (strain ATCC 23147 / DSM 23189 / NBRC 102662 / NCIMB 1420 / SS-2)</name>
    <name type="common">Lewinella nigricans</name>
    <dbReference type="NCBI Taxonomy" id="1122177"/>
    <lineage>
        <taxon>Bacteria</taxon>
        <taxon>Pseudomonadati</taxon>
        <taxon>Bacteroidota</taxon>
        <taxon>Saprospiria</taxon>
        <taxon>Saprospirales</taxon>
        <taxon>Lewinellaceae</taxon>
        <taxon>Flavilitoribacter</taxon>
    </lineage>
</organism>